<feature type="region of interest" description="Disordered" evidence="1">
    <location>
        <begin position="1"/>
        <end position="20"/>
    </location>
</feature>
<dbReference type="OrthoDB" id="8612865at2759"/>
<feature type="compositionally biased region" description="Polar residues" evidence="1">
    <location>
        <begin position="8"/>
        <end position="20"/>
    </location>
</feature>
<keyword evidence="3" id="KW-1185">Reference proteome</keyword>
<protein>
    <submittedName>
        <fullName evidence="2">Uncharacterized protein</fullName>
    </submittedName>
</protein>
<comment type="caution">
    <text evidence="2">The sequence shown here is derived from an EMBL/GenBank/DDBJ whole genome shotgun (WGS) entry which is preliminary data.</text>
</comment>
<gene>
    <name evidence="2" type="ORF">KOW79_017388</name>
</gene>
<dbReference type="EMBL" id="JAHKSW010000021">
    <property type="protein sequence ID" value="KAG7318914.1"/>
    <property type="molecule type" value="Genomic_DNA"/>
</dbReference>
<sequence>MAEKRTSHLSTEVSHHSPTNQRPISRLLFNFGCSHWLIPDKRLYKYQHDREIQARFELNLNRACALRRTGLDSQAPTLTSNMPAYVDITPQDNVHHARCKLHSLERKCFSKVEKLKSSLEEHLYNGIPTSDLLEKTVSFFTMKKALVFHNGYSRCTRDILRLCPSPTEDVTPLFFEQ</sequence>
<evidence type="ECO:0000313" key="3">
    <source>
        <dbReference type="Proteomes" id="UP000824219"/>
    </source>
</evidence>
<organism evidence="2 3">
    <name type="scientific">Hemibagrus wyckioides</name>
    <dbReference type="NCBI Taxonomy" id="337641"/>
    <lineage>
        <taxon>Eukaryota</taxon>
        <taxon>Metazoa</taxon>
        <taxon>Chordata</taxon>
        <taxon>Craniata</taxon>
        <taxon>Vertebrata</taxon>
        <taxon>Euteleostomi</taxon>
        <taxon>Actinopterygii</taxon>
        <taxon>Neopterygii</taxon>
        <taxon>Teleostei</taxon>
        <taxon>Ostariophysi</taxon>
        <taxon>Siluriformes</taxon>
        <taxon>Bagridae</taxon>
        <taxon>Hemibagrus</taxon>
    </lineage>
</organism>
<name>A0A9D3NCH6_9TELE</name>
<dbReference type="Proteomes" id="UP000824219">
    <property type="component" value="Linkage Group LG21"/>
</dbReference>
<evidence type="ECO:0000313" key="2">
    <source>
        <dbReference type="EMBL" id="KAG7318914.1"/>
    </source>
</evidence>
<reference evidence="2 3" key="1">
    <citation type="submission" date="2021-06" db="EMBL/GenBank/DDBJ databases">
        <title>Chromosome-level genome assembly of the red-tail catfish (Hemibagrus wyckioides).</title>
        <authorList>
            <person name="Shao F."/>
        </authorList>
    </citation>
    <scope>NUCLEOTIDE SEQUENCE [LARGE SCALE GENOMIC DNA]</scope>
    <source>
        <strain evidence="2">EC202008001</strain>
        <tissue evidence="2">Blood</tissue>
    </source>
</reference>
<evidence type="ECO:0000256" key="1">
    <source>
        <dbReference type="SAM" id="MobiDB-lite"/>
    </source>
</evidence>
<dbReference type="AlphaFoldDB" id="A0A9D3NCH6"/>
<proteinExistence type="predicted"/>
<accession>A0A9D3NCH6</accession>